<evidence type="ECO:0000313" key="2">
    <source>
        <dbReference type="Proteomes" id="UP000599109"/>
    </source>
</evidence>
<comment type="caution">
    <text evidence="1">The sequence shown here is derived from an EMBL/GenBank/DDBJ whole genome shotgun (WGS) entry which is preliminary data.</text>
</comment>
<dbReference type="AlphaFoldDB" id="A0A937CTB1"/>
<name>A0A937CTB1_9BURK</name>
<gene>
    <name evidence="1" type="ORF">JJ685_14470</name>
</gene>
<protein>
    <submittedName>
        <fullName evidence="1">Uncharacterized protein</fullName>
    </submittedName>
</protein>
<reference evidence="1 2" key="1">
    <citation type="journal article" date="2017" name="Int. J. Syst. Evol. Microbiol.">
        <title>Ramlibacter monticola sp. nov., isolated from forest soil.</title>
        <authorList>
            <person name="Chaudhary D.K."/>
            <person name="Kim J."/>
        </authorList>
    </citation>
    <scope>NUCLEOTIDE SEQUENCE [LARGE SCALE GENOMIC DNA]</scope>
    <source>
        <strain evidence="1 2">KACC 19175</strain>
    </source>
</reference>
<sequence>MNPRPTVPAVSIGQLRFVADRPMSAAQSARAAQRFGAALEHALGPEGTNGPRPLRIDELVVEACVQSLGDDAECRRLAATVAQRLAARPR</sequence>
<keyword evidence="2" id="KW-1185">Reference proteome</keyword>
<dbReference type="Proteomes" id="UP000599109">
    <property type="component" value="Unassembled WGS sequence"/>
</dbReference>
<organism evidence="1 2">
    <name type="scientific">Ramlibacter monticola</name>
    <dbReference type="NCBI Taxonomy" id="1926872"/>
    <lineage>
        <taxon>Bacteria</taxon>
        <taxon>Pseudomonadati</taxon>
        <taxon>Pseudomonadota</taxon>
        <taxon>Betaproteobacteria</taxon>
        <taxon>Burkholderiales</taxon>
        <taxon>Comamonadaceae</taxon>
        <taxon>Ramlibacter</taxon>
    </lineage>
</organism>
<accession>A0A937CTB1</accession>
<evidence type="ECO:0000313" key="1">
    <source>
        <dbReference type="EMBL" id="MBL0392340.1"/>
    </source>
</evidence>
<dbReference type="EMBL" id="JAEQNE010000003">
    <property type="protein sequence ID" value="MBL0392340.1"/>
    <property type="molecule type" value="Genomic_DNA"/>
</dbReference>
<proteinExistence type="predicted"/>
<dbReference type="RefSeq" id="WP_201674971.1">
    <property type="nucleotide sequence ID" value="NZ_JAEQNE010000003.1"/>
</dbReference>